<dbReference type="EMBL" id="PDJG01000001">
    <property type="protein sequence ID" value="PFG32525.1"/>
    <property type="molecule type" value="Genomic_DNA"/>
</dbReference>
<sequence length="314" mass="33519">MSRKRILRLGATLLVVGLVAYLFGRGLADNWDAAREIDLSVNGLSLLAVVLLAASVVSSGLLWGSMTSELGNVHIGRAEAVRVHCASWLLKYVPGQVGSVANKILWGSGRGVSKTLVVITFVYENVFLLLASTIPTVVVLVLDTGVIGGDSLTAVLPALLALVPLLLVMDRRIFRWAINLVGRRALKKDVPPEYFLGPRAAAKFQLQFVVPRILNAAGFIAVAESFLTIETSEWLALGCIYVLAGAVGILAVLVPSGIGVRESVIVLLASRYMPVEQAIVLSLVARLYSTVADAAVAAIYGTLKFRESKKGRSE</sequence>
<dbReference type="OrthoDB" id="320276at2"/>
<feature type="transmembrane region" description="Helical" evidence="1">
    <location>
        <begin position="116"/>
        <end position="142"/>
    </location>
</feature>
<evidence type="ECO:0000256" key="1">
    <source>
        <dbReference type="SAM" id="Phobius"/>
    </source>
</evidence>
<keyword evidence="1" id="KW-1133">Transmembrane helix</keyword>
<accession>A0A2A9E2E3</accession>
<dbReference type="Proteomes" id="UP000225548">
    <property type="component" value="Unassembled WGS sequence"/>
</dbReference>
<keyword evidence="1" id="KW-0812">Transmembrane</keyword>
<comment type="caution">
    <text evidence="2">The sequence shown here is derived from an EMBL/GenBank/DDBJ whole genome shotgun (WGS) entry which is preliminary data.</text>
</comment>
<feature type="transmembrane region" description="Helical" evidence="1">
    <location>
        <begin position="44"/>
        <end position="64"/>
    </location>
</feature>
<feature type="transmembrane region" description="Helical" evidence="1">
    <location>
        <begin position="154"/>
        <end position="174"/>
    </location>
</feature>
<feature type="transmembrane region" description="Helical" evidence="1">
    <location>
        <begin position="278"/>
        <end position="303"/>
    </location>
</feature>
<keyword evidence="3" id="KW-1185">Reference proteome</keyword>
<dbReference type="RefSeq" id="WP_098453882.1">
    <property type="nucleotide sequence ID" value="NZ_PDJG01000001.1"/>
</dbReference>
<reference evidence="2 3" key="1">
    <citation type="submission" date="2017-10" db="EMBL/GenBank/DDBJ databases">
        <title>Sequencing the genomes of 1000 actinobacteria strains.</title>
        <authorList>
            <person name="Klenk H.-P."/>
        </authorList>
    </citation>
    <scope>NUCLEOTIDE SEQUENCE [LARGE SCALE GENOMIC DNA]</scope>
    <source>
        <strain evidence="2 3">DSM 18966</strain>
    </source>
</reference>
<protein>
    <submittedName>
        <fullName evidence="2">Uncharacterized membrane protein YbhN (UPF0104 family)</fullName>
    </submittedName>
</protein>
<feature type="transmembrane region" description="Helical" evidence="1">
    <location>
        <begin position="234"/>
        <end position="258"/>
    </location>
</feature>
<keyword evidence="1" id="KW-0472">Membrane</keyword>
<dbReference type="AlphaFoldDB" id="A0A2A9E2E3"/>
<name>A0A2A9E2E3_9MICO</name>
<evidence type="ECO:0000313" key="2">
    <source>
        <dbReference type="EMBL" id="PFG32525.1"/>
    </source>
</evidence>
<organism evidence="2 3">
    <name type="scientific">Sanguibacter antarcticus</name>
    <dbReference type="NCBI Taxonomy" id="372484"/>
    <lineage>
        <taxon>Bacteria</taxon>
        <taxon>Bacillati</taxon>
        <taxon>Actinomycetota</taxon>
        <taxon>Actinomycetes</taxon>
        <taxon>Micrococcales</taxon>
        <taxon>Sanguibacteraceae</taxon>
        <taxon>Sanguibacter</taxon>
    </lineage>
</organism>
<gene>
    <name evidence="2" type="ORF">ATL42_0365</name>
</gene>
<proteinExistence type="predicted"/>
<evidence type="ECO:0000313" key="3">
    <source>
        <dbReference type="Proteomes" id="UP000225548"/>
    </source>
</evidence>